<dbReference type="PANTHER" id="PTHR18853">
    <property type="entry name" value="FORKHEAD-ASSOCIATED DOMAIN-CONTAINING PROTEIN 1-RELATED"/>
    <property type="match status" value="1"/>
</dbReference>
<sequence length="612" mass="70367">MFPRIASTPERHNLIPHPVAKGLMILQSVTNRDPQHRKEKLFESHHSPSQSAQSTGHCDFKTNEPENGFVSKMEELRRVFFMRPGCPQFITRATSVSHVGSATMVDLPRDVCISSGNWRVTEDPLLDRQSSDTSEKGEGNPSKSACELSYLRKGRQPPTLSPLSPVTSSPMVLQSQQGRRVPWYISVLQEKDHSLLILGEEIQRLSKLKTLVQKKDQEISALQKEREALKKQLKTLFRSRSQEASTAFPRKVSQLLMTPFFLLLQTQEEECDMTEQGKEPQLELSGMEEEKGPEEESEGATKAIARHSMGRTESAHEEGTQEKQEEAERAEEEEEGEEEEEEPQKEEEDEQPRRRVYSLTESFEEELLAQLEEYEHMLMDFQSELEITRTRHSLATGAITSLQRQVDFQESQQRKVNTENEMLQKELRERKQQIQAMSDKFSNLREDKKHQEMMGLIEKENLILRQRVSDLETELAECNLTITQLNTTVGKLQAQLDQCQNHLQRWKQLQEDLHSRNEMIQQAEQQARVALESAQSRLERLRNKVIQAAFSVTGFKAMATEISDNCILDALQRIISERGDYYNQLKQKGVKVPPLQQSDTVLPSKSKKITTK</sequence>
<evidence type="ECO:0000256" key="1">
    <source>
        <dbReference type="SAM" id="Coils"/>
    </source>
</evidence>
<evidence type="ECO:0000256" key="2">
    <source>
        <dbReference type="SAM" id="MobiDB-lite"/>
    </source>
</evidence>
<dbReference type="Ensembl" id="ENSCCNT00000033935.1">
    <property type="protein sequence ID" value="ENSCCNP00000026785.1"/>
    <property type="gene ID" value="ENSCCNG00000025938.1"/>
</dbReference>
<feature type="compositionally biased region" description="Acidic residues" evidence="2">
    <location>
        <begin position="328"/>
        <end position="350"/>
    </location>
</feature>
<feature type="region of interest" description="Disordered" evidence="2">
    <location>
        <begin position="123"/>
        <end position="144"/>
    </location>
</feature>
<organism evidence="3">
    <name type="scientific">Castor canadensis</name>
    <name type="common">American beaver</name>
    <dbReference type="NCBI Taxonomy" id="51338"/>
    <lineage>
        <taxon>Eukaryota</taxon>
        <taxon>Metazoa</taxon>
        <taxon>Chordata</taxon>
        <taxon>Craniata</taxon>
        <taxon>Vertebrata</taxon>
        <taxon>Euteleostomi</taxon>
        <taxon>Mammalia</taxon>
        <taxon>Eutheria</taxon>
        <taxon>Euarchontoglires</taxon>
        <taxon>Glires</taxon>
        <taxon>Rodentia</taxon>
        <taxon>Castorimorpha</taxon>
        <taxon>Castoridae</taxon>
        <taxon>Castor</taxon>
    </lineage>
</organism>
<accession>A0A8C0XE54</accession>
<feature type="region of interest" description="Disordered" evidence="2">
    <location>
        <begin position="271"/>
        <end position="356"/>
    </location>
</feature>
<proteinExistence type="predicted"/>
<dbReference type="InterPro" id="IPR052642">
    <property type="entry name" value="CC-FHA_domain"/>
</dbReference>
<gene>
    <name evidence="3" type="primary">Ccdc27</name>
</gene>
<evidence type="ECO:0000313" key="3">
    <source>
        <dbReference type="Ensembl" id="ENSCCNP00000026785.1"/>
    </source>
</evidence>
<evidence type="ECO:0008006" key="4">
    <source>
        <dbReference type="Google" id="ProtNLM"/>
    </source>
</evidence>
<reference evidence="3" key="1">
    <citation type="submission" date="2023-09" db="UniProtKB">
        <authorList>
            <consortium name="Ensembl"/>
        </authorList>
    </citation>
    <scope>IDENTIFICATION</scope>
</reference>
<keyword evidence="1" id="KW-0175">Coiled coil</keyword>
<dbReference type="AlphaFoldDB" id="A0A8C0XE54"/>
<feature type="compositionally biased region" description="Basic and acidic residues" evidence="2">
    <location>
        <begin position="313"/>
        <end position="327"/>
    </location>
</feature>
<feature type="coiled-coil region" evidence="1">
    <location>
        <begin position="205"/>
        <end position="239"/>
    </location>
</feature>
<feature type="compositionally biased region" description="Basic and acidic residues" evidence="2">
    <location>
        <begin position="123"/>
        <end position="138"/>
    </location>
</feature>
<feature type="compositionally biased region" description="Polar residues" evidence="2">
    <location>
        <begin position="47"/>
        <end position="56"/>
    </location>
</feature>
<dbReference type="Gene3D" id="1.10.287.1490">
    <property type="match status" value="1"/>
</dbReference>
<dbReference type="PANTHER" id="PTHR18853:SF9">
    <property type="entry name" value="COILED-COIL DOMAIN-CONTAINING PROTEIN 27"/>
    <property type="match status" value="1"/>
</dbReference>
<name>A0A8C0XE54_CASCN</name>
<protein>
    <recommendedName>
        <fullName evidence="4">Coiled-coil domain-containing protein 27</fullName>
    </recommendedName>
</protein>
<feature type="compositionally biased region" description="Basic and acidic residues" evidence="2">
    <location>
        <begin position="34"/>
        <end position="46"/>
    </location>
</feature>
<feature type="region of interest" description="Disordered" evidence="2">
    <location>
        <begin position="34"/>
        <end position="63"/>
    </location>
</feature>